<accession>A0A8H5F2N1</accession>
<evidence type="ECO:0000313" key="2">
    <source>
        <dbReference type="EMBL" id="KAF5321371.1"/>
    </source>
</evidence>
<dbReference type="EMBL" id="JAACJJ010000028">
    <property type="protein sequence ID" value="KAF5321371.1"/>
    <property type="molecule type" value="Genomic_DNA"/>
</dbReference>
<reference evidence="2 3" key="1">
    <citation type="journal article" date="2020" name="ISME J.">
        <title>Uncovering the hidden diversity of litter-decomposition mechanisms in mushroom-forming fungi.</title>
        <authorList>
            <person name="Floudas D."/>
            <person name="Bentzer J."/>
            <person name="Ahren D."/>
            <person name="Johansson T."/>
            <person name="Persson P."/>
            <person name="Tunlid A."/>
        </authorList>
    </citation>
    <scope>NUCLEOTIDE SEQUENCE [LARGE SCALE GENOMIC DNA]</scope>
    <source>
        <strain evidence="2 3">CBS 101986</strain>
    </source>
</reference>
<dbReference type="OrthoDB" id="3363286at2759"/>
<proteinExistence type="predicted"/>
<feature type="region of interest" description="Disordered" evidence="1">
    <location>
        <begin position="284"/>
        <end position="312"/>
    </location>
</feature>
<dbReference type="Proteomes" id="UP000567179">
    <property type="component" value="Unassembled WGS sequence"/>
</dbReference>
<comment type="caution">
    <text evidence="2">The sequence shown here is derived from an EMBL/GenBank/DDBJ whole genome shotgun (WGS) entry which is preliminary data.</text>
</comment>
<name>A0A8H5F2N1_9AGAR</name>
<evidence type="ECO:0000256" key="1">
    <source>
        <dbReference type="SAM" id="MobiDB-lite"/>
    </source>
</evidence>
<keyword evidence="3" id="KW-1185">Reference proteome</keyword>
<evidence type="ECO:0000313" key="3">
    <source>
        <dbReference type="Proteomes" id="UP000567179"/>
    </source>
</evidence>
<gene>
    <name evidence="2" type="ORF">D9619_000767</name>
</gene>
<dbReference type="AlphaFoldDB" id="A0A8H5F2N1"/>
<sequence length="424" mass="48056">MPRIIPRLIQKIAEQSDHAKFSFPPAFRRNRAKKSLYQPPPLKPTYNARDYEQSILLKPSNPVTNKKAYVRHKTLAPRQYGQPSPQPGEVDPTRLMNDSEYNWWANPYLRMLTSPLRKCIVTGRHLPTDLLIRLVALRVSAARIRHKGDPAVMVPVIVPDGLQHPKFTRRVAGGAIYAHCWKQVIERIQTRFHHYPRVPGCVASPHLDHQIAHQLRLRVVQEFVFLADRLENLAKAKRWKDTKDPVPVTLRRLTYEEWGHMKMTGTAPYEDAVAIIILPPVNRDTVTKKRPEPSTSALPPDDEQHPKDLPPVSTLLPAVADDQIDASLPDILPTLKIPLYNGVSCFPSRSQRRALHSTLKRILDVESVFNATRPKRGNSAKLSHAFLLCSSGSIAKWCDPAAAAVALWRLRMYEGDGWSKEPIG</sequence>
<protein>
    <submittedName>
        <fullName evidence="2">Uncharacterized protein</fullName>
    </submittedName>
</protein>
<organism evidence="2 3">
    <name type="scientific">Psilocybe cf. subviscida</name>
    <dbReference type="NCBI Taxonomy" id="2480587"/>
    <lineage>
        <taxon>Eukaryota</taxon>
        <taxon>Fungi</taxon>
        <taxon>Dikarya</taxon>
        <taxon>Basidiomycota</taxon>
        <taxon>Agaricomycotina</taxon>
        <taxon>Agaricomycetes</taxon>
        <taxon>Agaricomycetidae</taxon>
        <taxon>Agaricales</taxon>
        <taxon>Agaricineae</taxon>
        <taxon>Strophariaceae</taxon>
        <taxon>Psilocybe</taxon>
    </lineage>
</organism>